<feature type="region of interest" description="Disordered" evidence="1">
    <location>
        <begin position="78"/>
        <end position="115"/>
    </location>
</feature>
<dbReference type="PANTHER" id="PTHR12093">
    <property type="entry name" value="NCK-ASSOCIATED PROTEIN 1"/>
    <property type="match status" value="1"/>
</dbReference>
<dbReference type="GO" id="GO:0048812">
    <property type="term" value="P:neuron projection morphogenesis"/>
    <property type="evidence" value="ECO:0007669"/>
    <property type="project" value="TreeGrafter"/>
</dbReference>
<evidence type="ECO:0008006" key="4">
    <source>
        <dbReference type="Google" id="ProtNLM"/>
    </source>
</evidence>
<dbReference type="GO" id="GO:0030866">
    <property type="term" value="P:cortical actin cytoskeleton organization"/>
    <property type="evidence" value="ECO:0007669"/>
    <property type="project" value="TreeGrafter"/>
</dbReference>
<dbReference type="InterPro" id="IPR019137">
    <property type="entry name" value="Nck-associated_protein-1"/>
</dbReference>
<dbReference type="GO" id="GO:0031209">
    <property type="term" value="C:SCAR complex"/>
    <property type="evidence" value="ECO:0007669"/>
    <property type="project" value="TreeGrafter"/>
</dbReference>
<dbReference type="Pfam" id="PF09735">
    <property type="entry name" value="Nckap1"/>
    <property type="match status" value="1"/>
</dbReference>
<proteinExistence type="predicted"/>
<dbReference type="EMBL" id="KZ522256">
    <property type="protein sequence ID" value="PKU28143.1"/>
    <property type="molecule type" value="Genomic_DNA"/>
</dbReference>
<evidence type="ECO:0000313" key="3">
    <source>
        <dbReference type="Proteomes" id="UP000233556"/>
    </source>
</evidence>
<dbReference type="AlphaFoldDB" id="A0A2I0T2X3"/>
<sequence length="374" mass="40728">MFMATMEEPSMLRYSIAFPLLCTHFSRCVHPMCPEEYPHLKAIALGMCNKFLEEMARQTSACVMDACAEQHNLSEQHCASTVSKARNKKTMKQPAKKGEPERDKPGAESQRKDRTLTTNMDKLHLVLAELSLSLNHVPNFTVFEHTVTPAEYLSSHLETRFTKAIVAIAGYSQATQEVARPSEVLVGLSAYVTFIQSLGQLVGLDTGRIIRSVLLQQTQPRDAAGDQTLTTIYTNWYLEALLRQASTGAIVLAPALQAFTTVPREGEPPFSAAEFSDISDGTSPEEDYKVACLLLVFVAVSLPLLASDPASVYNTEMDGEASPRPRVPSPGRVPMTLTPTVSHLVCAGNPVVTGAPWPQRWGQQDPGLEGGGGP</sequence>
<reference evidence="3" key="1">
    <citation type="submission" date="2017-11" db="EMBL/GenBank/DDBJ databases">
        <authorList>
            <person name="Lima N.C."/>
            <person name="Parody-Merino A.M."/>
            <person name="Battley P.F."/>
            <person name="Fidler A.E."/>
            <person name="Prosdocimi F."/>
        </authorList>
    </citation>
    <scope>NUCLEOTIDE SEQUENCE [LARGE SCALE GENOMIC DNA]</scope>
</reference>
<gene>
    <name evidence="2" type="ORF">llap_21553</name>
</gene>
<evidence type="ECO:0000313" key="2">
    <source>
        <dbReference type="EMBL" id="PKU28143.1"/>
    </source>
</evidence>
<protein>
    <recommendedName>
        <fullName evidence="4">Nck-associated protein 1-like</fullName>
    </recommendedName>
</protein>
<dbReference type="GO" id="GO:0016477">
    <property type="term" value="P:cell migration"/>
    <property type="evidence" value="ECO:0007669"/>
    <property type="project" value="TreeGrafter"/>
</dbReference>
<feature type="compositionally biased region" description="Basic and acidic residues" evidence="1">
    <location>
        <begin position="96"/>
        <end position="115"/>
    </location>
</feature>
<name>A0A2I0T2X3_LIMLA</name>
<keyword evidence="3" id="KW-1185">Reference proteome</keyword>
<organism evidence="2 3">
    <name type="scientific">Limosa lapponica baueri</name>
    <dbReference type="NCBI Taxonomy" id="1758121"/>
    <lineage>
        <taxon>Eukaryota</taxon>
        <taxon>Metazoa</taxon>
        <taxon>Chordata</taxon>
        <taxon>Craniata</taxon>
        <taxon>Vertebrata</taxon>
        <taxon>Euteleostomi</taxon>
        <taxon>Archelosauria</taxon>
        <taxon>Archosauria</taxon>
        <taxon>Dinosauria</taxon>
        <taxon>Saurischia</taxon>
        <taxon>Theropoda</taxon>
        <taxon>Coelurosauria</taxon>
        <taxon>Aves</taxon>
        <taxon>Neognathae</taxon>
        <taxon>Neoaves</taxon>
        <taxon>Charadriiformes</taxon>
        <taxon>Scolopacidae</taxon>
        <taxon>Limosa</taxon>
    </lineage>
</organism>
<evidence type="ECO:0000256" key="1">
    <source>
        <dbReference type="SAM" id="MobiDB-lite"/>
    </source>
</evidence>
<dbReference type="OrthoDB" id="548214at2759"/>
<dbReference type="GO" id="GO:0030031">
    <property type="term" value="P:cell projection assembly"/>
    <property type="evidence" value="ECO:0007669"/>
    <property type="project" value="TreeGrafter"/>
</dbReference>
<dbReference type="Proteomes" id="UP000233556">
    <property type="component" value="Unassembled WGS sequence"/>
</dbReference>
<dbReference type="PANTHER" id="PTHR12093:SF9">
    <property type="entry name" value="NCK-ASSOCIATED PROTEIN 1-LIKE"/>
    <property type="match status" value="1"/>
</dbReference>
<feature type="compositionally biased region" description="Basic residues" evidence="1">
    <location>
        <begin position="85"/>
        <end position="95"/>
    </location>
</feature>
<accession>A0A2I0T2X3</accession>
<reference evidence="3" key="2">
    <citation type="submission" date="2017-12" db="EMBL/GenBank/DDBJ databases">
        <title>Genome sequence of the Bar-tailed Godwit (Limosa lapponica baueri).</title>
        <authorList>
            <person name="Lima N.C.B."/>
            <person name="Parody-Merino A.M."/>
            <person name="Battley P.F."/>
            <person name="Fidler A.E."/>
            <person name="Prosdocimi F."/>
        </authorList>
    </citation>
    <scope>NUCLEOTIDE SEQUENCE [LARGE SCALE GENOMIC DNA]</scope>
</reference>
<feature type="region of interest" description="Disordered" evidence="1">
    <location>
        <begin position="355"/>
        <end position="374"/>
    </location>
</feature>